<keyword evidence="2" id="KW-1185">Reference proteome</keyword>
<gene>
    <name evidence="1" type="ORF">SAMN05216480_10432</name>
</gene>
<dbReference type="RefSeq" id="WP_093024504.1">
    <property type="nucleotide sequence ID" value="NZ_FPBK01000004.1"/>
</dbReference>
<proteinExistence type="predicted"/>
<evidence type="ECO:0000313" key="2">
    <source>
        <dbReference type="Proteomes" id="UP000199138"/>
    </source>
</evidence>
<reference evidence="1 2" key="1">
    <citation type="submission" date="2016-10" db="EMBL/GenBank/DDBJ databases">
        <authorList>
            <person name="de Groot N.N."/>
        </authorList>
    </citation>
    <scope>NUCLEOTIDE SEQUENCE [LARGE SCALE GENOMIC DNA]</scope>
    <source>
        <strain evidence="1 2">CGMCC 1.12333</strain>
    </source>
</reference>
<protein>
    <submittedName>
        <fullName evidence="1">Uncharacterized protein</fullName>
    </submittedName>
</protein>
<sequence>MQKSLGIILVLIFNLTFGQEKNDRTDSFILEFKTKLNEKGISDFFVVKRITYGSVYIYDLNDSNSCNSNGTYFTMYAFWKNGKDSYVKKYDNCGGFNSLKLSDSKLINLYKKNIEKLKSEKVKYYQSKPDSIGKNGLVYKNILSQNHQPQRYFWFFTKSTEFTNRFNTFNLTTEKDNPNLNYKTNNELKLVKLNAICDEIIDEFNYKNMFNRIE</sequence>
<dbReference type="AlphaFoldDB" id="A0A1I7GAP8"/>
<dbReference type="STRING" id="1224947.SAMN05216480_10432"/>
<accession>A0A1I7GAP8</accession>
<dbReference type="EMBL" id="FPBK01000004">
    <property type="protein sequence ID" value="SFU45441.1"/>
    <property type="molecule type" value="Genomic_DNA"/>
</dbReference>
<organism evidence="1 2">
    <name type="scientific">Pustulibacterium marinum</name>
    <dbReference type="NCBI Taxonomy" id="1224947"/>
    <lineage>
        <taxon>Bacteria</taxon>
        <taxon>Pseudomonadati</taxon>
        <taxon>Bacteroidota</taxon>
        <taxon>Flavobacteriia</taxon>
        <taxon>Flavobacteriales</taxon>
        <taxon>Flavobacteriaceae</taxon>
        <taxon>Pustulibacterium</taxon>
    </lineage>
</organism>
<dbReference type="OrthoDB" id="1453160at2"/>
<evidence type="ECO:0000313" key="1">
    <source>
        <dbReference type="EMBL" id="SFU45441.1"/>
    </source>
</evidence>
<name>A0A1I7GAP8_9FLAO</name>
<dbReference type="Proteomes" id="UP000199138">
    <property type="component" value="Unassembled WGS sequence"/>
</dbReference>